<accession>A0ABM8G7R9</accession>
<evidence type="ECO:0000256" key="7">
    <source>
        <dbReference type="HAMAP-Rule" id="MF_01416"/>
    </source>
</evidence>
<dbReference type="EMBL" id="AP027731">
    <property type="protein sequence ID" value="BDZ44212.1"/>
    <property type="molecule type" value="Genomic_DNA"/>
</dbReference>
<evidence type="ECO:0000256" key="1">
    <source>
        <dbReference type="ARBA" id="ARBA00004370"/>
    </source>
</evidence>
<keyword evidence="4 7" id="KW-0406">Ion transport</keyword>
<dbReference type="InterPro" id="IPR000711">
    <property type="entry name" value="ATPase_OSCP/dsu"/>
</dbReference>
<dbReference type="Pfam" id="PF00213">
    <property type="entry name" value="OSCP"/>
    <property type="match status" value="1"/>
</dbReference>
<evidence type="ECO:0000313" key="9">
    <source>
        <dbReference type="Proteomes" id="UP001321498"/>
    </source>
</evidence>
<evidence type="ECO:0000256" key="5">
    <source>
        <dbReference type="ARBA" id="ARBA00023136"/>
    </source>
</evidence>
<keyword evidence="7" id="KW-1003">Cell membrane</keyword>
<evidence type="ECO:0000256" key="4">
    <source>
        <dbReference type="ARBA" id="ARBA00023065"/>
    </source>
</evidence>
<evidence type="ECO:0000256" key="3">
    <source>
        <dbReference type="ARBA" id="ARBA00022781"/>
    </source>
</evidence>
<dbReference type="NCBIfam" id="NF009967">
    <property type="entry name" value="PRK13430.1"/>
    <property type="match status" value="1"/>
</dbReference>
<name>A0ABM8G7R9_9MICO</name>
<evidence type="ECO:0000256" key="6">
    <source>
        <dbReference type="ARBA" id="ARBA00023310"/>
    </source>
</evidence>
<keyword evidence="6 7" id="KW-0066">ATP synthesis</keyword>
<comment type="subcellular location">
    <subcellularLocation>
        <location evidence="7">Cell membrane</location>
        <topology evidence="7">Peripheral membrane protein</topology>
    </subcellularLocation>
    <subcellularLocation>
        <location evidence="1">Membrane</location>
    </subcellularLocation>
</comment>
<comment type="function">
    <text evidence="7">F(1)F(0) ATP synthase produces ATP from ADP in the presence of a proton or sodium gradient. F-type ATPases consist of two structural domains, F(1) containing the extramembraneous catalytic core and F(0) containing the membrane proton channel, linked together by a central stalk and a peripheral stalk. During catalysis, ATP synthesis in the catalytic domain of F(1) is coupled via a rotary mechanism of the central stalk subunits to proton translocation.</text>
</comment>
<dbReference type="PRINTS" id="PR00125">
    <property type="entry name" value="ATPASEDELTA"/>
</dbReference>
<organism evidence="8 9">
    <name type="scientific">Naasia aerilata</name>
    <dbReference type="NCBI Taxonomy" id="1162966"/>
    <lineage>
        <taxon>Bacteria</taxon>
        <taxon>Bacillati</taxon>
        <taxon>Actinomycetota</taxon>
        <taxon>Actinomycetes</taxon>
        <taxon>Micrococcales</taxon>
        <taxon>Microbacteriaceae</taxon>
        <taxon>Naasia</taxon>
    </lineage>
</organism>
<dbReference type="RefSeq" id="WP_286277690.1">
    <property type="nucleotide sequence ID" value="NZ_AP027731.1"/>
</dbReference>
<keyword evidence="2 7" id="KW-0813">Transport</keyword>
<reference evidence="9" key="1">
    <citation type="journal article" date="2019" name="Int. J. Syst. Evol. Microbiol.">
        <title>The Global Catalogue of Microorganisms (GCM) 10K type strain sequencing project: providing services to taxonomists for standard genome sequencing and annotation.</title>
        <authorList>
            <consortium name="The Broad Institute Genomics Platform"/>
            <consortium name="The Broad Institute Genome Sequencing Center for Infectious Disease"/>
            <person name="Wu L."/>
            <person name="Ma J."/>
        </authorList>
    </citation>
    <scope>NUCLEOTIDE SEQUENCE [LARGE SCALE GENOMIC DNA]</scope>
    <source>
        <strain evidence="9">NBRC 108725</strain>
    </source>
</reference>
<keyword evidence="7" id="KW-0139">CF(1)</keyword>
<keyword evidence="9" id="KW-1185">Reference proteome</keyword>
<evidence type="ECO:0000313" key="8">
    <source>
        <dbReference type="EMBL" id="BDZ44212.1"/>
    </source>
</evidence>
<dbReference type="HAMAP" id="MF_01416">
    <property type="entry name" value="ATP_synth_delta_bact"/>
    <property type="match status" value="1"/>
</dbReference>
<comment type="function">
    <text evidence="7">This protein is part of the stalk that links CF(0) to CF(1). It either transmits conformational changes from CF(0) to CF(1) or is implicated in proton conduction.</text>
</comment>
<keyword evidence="3 7" id="KW-0375">Hydrogen ion transport</keyword>
<gene>
    <name evidence="7" type="primary">atpH</name>
    <name evidence="8" type="ORF">GCM10025866_01210</name>
</gene>
<proteinExistence type="inferred from homology"/>
<keyword evidence="5 7" id="KW-0472">Membrane</keyword>
<sequence>MGSASRSALEASKVVLAALKVSKERVGEEILAAARSIAGSAQLRGLLADPGITPEEKGQIVGRVFATLDRVSVSVLAAMAAERWSSVDEFVGGVEELGIRALVRSAPAGTSIERELFTFETAVRSDSQLELAVSSKLGSADAKAALVERLLEDASPQARILASHLVRLPRKRRIGEALRWAAGIAADEGQFAVATVRTATPLTDAQLTRLEKVLGARYGRKLSLNQVIDGTLIGGVRISIGDDVIDGSVATRLSDLRLQLVG</sequence>
<dbReference type="Proteomes" id="UP001321498">
    <property type="component" value="Chromosome"/>
</dbReference>
<dbReference type="PANTHER" id="PTHR11910">
    <property type="entry name" value="ATP SYNTHASE DELTA CHAIN"/>
    <property type="match status" value="1"/>
</dbReference>
<evidence type="ECO:0000256" key="2">
    <source>
        <dbReference type="ARBA" id="ARBA00022448"/>
    </source>
</evidence>
<protein>
    <recommendedName>
        <fullName evidence="7">ATP synthase subunit delta</fullName>
    </recommendedName>
    <alternativeName>
        <fullName evidence="7">ATP synthase F(1) sector subunit delta</fullName>
    </alternativeName>
    <alternativeName>
        <fullName evidence="7">F-type ATPase subunit delta</fullName>
        <shortName evidence="7">F-ATPase subunit delta</shortName>
    </alternativeName>
</protein>
<comment type="similarity">
    <text evidence="7">Belongs to the ATPase delta chain family.</text>
</comment>